<name>A0A3E2B572_9FIRM</name>
<dbReference type="EMBL" id="QQRQ01000004">
    <property type="protein sequence ID" value="RFT07182.1"/>
    <property type="molecule type" value="Genomic_DNA"/>
</dbReference>
<protein>
    <recommendedName>
        <fullName evidence="8">Fibro-slime domain-containing protein</fullName>
    </recommendedName>
</protein>
<dbReference type="InterPro" id="IPR051465">
    <property type="entry name" value="Cell_Envelope_Struct_Comp"/>
</dbReference>
<evidence type="ECO:0000259" key="5">
    <source>
        <dbReference type="PROSITE" id="PS51820"/>
    </source>
</evidence>
<evidence type="ECO:0000256" key="3">
    <source>
        <dbReference type="SAM" id="SignalP"/>
    </source>
</evidence>
<evidence type="ECO:0000256" key="1">
    <source>
        <dbReference type="ARBA" id="ARBA00022737"/>
    </source>
</evidence>
<dbReference type="Gene3D" id="2.60.40.10">
    <property type="entry name" value="Immunoglobulins"/>
    <property type="match status" value="2"/>
</dbReference>
<dbReference type="Pfam" id="PF24547">
    <property type="entry name" value="DUF7601"/>
    <property type="match status" value="1"/>
</dbReference>
<dbReference type="Gene3D" id="2.60.40.3050">
    <property type="match status" value="1"/>
</dbReference>
<evidence type="ECO:0000259" key="4">
    <source>
        <dbReference type="PROSITE" id="PS51272"/>
    </source>
</evidence>
<proteinExistence type="predicted"/>
<dbReference type="GeneID" id="97994932"/>
<sequence>MSTRKRRWGAILLTVCMALSLMTTGAHAAGEEPSADFSAHEVNVEDPYPEGVTVDLFDYWLEDQNSPDSQRMKGGDSGKYKNMGINQNHALKFLNDATWGTYNQWTGNEGPYTGIVSSLLGEDGYPHLNEEKIESGESLSYLFNGFDSRDTREKKVEGKAAYMDVGGLLQRDQEGYYYYDCTKNFASFDENENQFTLYEKGGVKEGTEENARYQFFPFNTAEQVFNISGGELNDKELEGSESAPARKDIINHYFGVSMVTRFVQTKDGKSPFDSTKPVTYEFSGDDDVWIFIDGVLVADLGGIHNTASVKINFSTGEIDVNGGKDSGKEGALSTTLKQAFKSAGKNGDDDDWDENTFREGTFHTLNFFYLERGNGASNMSLKFNMKVILESEIKKVSQDYTAAGTAEGVAGAKFALYPADESWDIIDGYQNAPYATGTTDEKGEFILLDQENVPLVPSDLQGVSSYWVLRETKVPEGYRGIEEVHFHLQSNDSGYPILLSDSTWDVGAYAMSKVLATARTVSGEEPGAKYVETTEEGKVKVLDSEGKPVGTMFSVILKRPNDFRGTWEELTLKDLTAVSGNPEKGWKIHPAGMEGVLEAAQENWYPFKLGTEFTCAIENLPGDIEKYYLVAAKDQKQQAEYTGGYFYINQKITSVEALKDVDVEDIVMLDPYDFQRQFAMSLYVPNIQNRLLVQKTDEEGVPLDGAKFSLYKQEDITVDEQGNYQISEEKTPITVENTEKTETIDLGNGSTIKGAMTFSKIPKGEYYLIETEAPGGFEKNPTAVPVIVDDTGVYADAGKEEDMVSVNLGVGKLVKSMVQFAADDDIDATLHDIKAALETGTYENKKWNWTETEDNVWNSTDPEKIMHLSYSSTNAVLEYGPIEGYSNALTYDEGWGRLSIRQCMDHDDTIQSPKQDLKEQSLNNLFSGTTMVVVGNQRQAAGTLSITKNVDGLDKNIASQLSFDITLTAEPKNLNGGTVYRMKDGETGEKVPFSEEGKATLSIHGGETITLQVPAGVTITVKEDAVSGFTVAYEDTSFASEAVSASEQSQGISVTIEEKADKAITITNTFDSGNAVAEIIPAINKTFTGSGWNIGDAVSFQIEAMTEDTPVPNPNRITITKSSDSTASASFAPIIFTEAGTYQYEITEDEGDLNRVKYDTSVYTFSVTVTDNEERGLTVSNWSIEKNEKPADEIVFTNHRSSGSHRPDPDPDDDKPSLNTEDHYGYIIGYPVDYYTGLPTEDQTKKPVKPQGNITRAEVATIYFRMLTDESRNHFWSQDSGYPDVALADWFNNAIATLSNGGIISGYPDGTFDPNGYITRAEFAVIAARFFDMDYQGEDLFPDIDGHWAQDYINQAAEDGFIEGYPDGTFGPDKYITRAEAVTLVNRTLDRHPDPDHFLEDMLVWPDNLDTEQWYYADMQEATNSHEYQVKKDAQGNEYEVWTKVLPVRDWEAFEKEWSDANSAENPGEVVGKN</sequence>
<keyword evidence="1" id="KW-0677">Repeat</keyword>
<dbReference type="Pfam" id="PF17802">
    <property type="entry name" value="SpaA"/>
    <property type="match status" value="1"/>
</dbReference>
<evidence type="ECO:0000313" key="7">
    <source>
        <dbReference type="Proteomes" id="UP000260649"/>
    </source>
</evidence>
<feature type="domain" description="SLH" evidence="4">
    <location>
        <begin position="1278"/>
        <end position="1335"/>
    </location>
</feature>
<comment type="caution">
    <text evidence="6">The sequence shown here is derived from an EMBL/GenBank/DDBJ whole genome shotgun (WGS) entry which is preliminary data.</text>
</comment>
<dbReference type="RefSeq" id="WP_117141870.1">
    <property type="nucleotide sequence ID" value="NZ_CAKXKJ010000017.1"/>
</dbReference>
<evidence type="ECO:0000256" key="2">
    <source>
        <dbReference type="SAM" id="MobiDB-lite"/>
    </source>
</evidence>
<dbReference type="InterPro" id="IPR038174">
    <property type="entry name" value="Strep_pil_link_sf"/>
</dbReference>
<dbReference type="InterPro" id="IPR041033">
    <property type="entry name" value="SpaA_PFL_dom_1"/>
</dbReference>
<accession>A0A3E2B572</accession>
<dbReference type="PANTHER" id="PTHR43308">
    <property type="entry name" value="OUTER MEMBRANE PROTEIN ALPHA-RELATED"/>
    <property type="match status" value="1"/>
</dbReference>
<feature type="signal peptide" evidence="3">
    <location>
        <begin position="1"/>
        <end position="28"/>
    </location>
</feature>
<evidence type="ECO:0000313" key="6">
    <source>
        <dbReference type="EMBL" id="RFT07182.1"/>
    </source>
</evidence>
<keyword evidence="7" id="KW-1185">Reference proteome</keyword>
<dbReference type="InterPro" id="IPR013783">
    <property type="entry name" value="Ig-like_fold"/>
</dbReference>
<dbReference type="NCBIfam" id="TIGR03786">
    <property type="entry name" value="strep_pil_rpt"/>
    <property type="match status" value="1"/>
</dbReference>
<feature type="domain" description="SLH" evidence="4">
    <location>
        <begin position="1201"/>
        <end position="1277"/>
    </location>
</feature>
<dbReference type="Pfam" id="PF12892">
    <property type="entry name" value="FctA"/>
    <property type="match status" value="1"/>
</dbReference>
<evidence type="ECO:0008006" key="8">
    <source>
        <dbReference type="Google" id="ProtNLM"/>
    </source>
</evidence>
<dbReference type="InterPro" id="IPR055382">
    <property type="entry name" value="DUF7601"/>
</dbReference>
<feature type="compositionally biased region" description="Basic and acidic residues" evidence="2">
    <location>
        <begin position="1205"/>
        <end position="1220"/>
    </location>
</feature>
<dbReference type="InterPro" id="IPR022464">
    <property type="entry name" value="Strep_pil_isopept_link"/>
</dbReference>
<dbReference type="Proteomes" id="UP000260649">
    <property type="component" value="Unassembled WGS sequence"/>
</dbReference>
<dbReference type="PROSITE" id="PS51272">
    <property type="entry name" value="SLH"/>
    <property type="match status" value="3"/>
</dbReference>
<feature type="domain" description="SLH" evidence="4">
    <location>
        <begin position="1336"/>
        <end position="1399"/>
    </location>
</feature>
<dbReference type="Gene3D" id="2.60.40.1140">
    <property type="entry name" value="Collagen-binding surface protein Cna, B-type domain"/>
    <property type="match status" value="1"/>
</dbReference>
<dbReference type="Pfam" id="PF00395">
    <property type="entry name" value="SLH"/>
    <property type="match status" value="2"/>
</dbReference>
<reference evidence="6 7" key="1">
    <citation type="submission" date="2018-07" db="EMBL/GenBank/DDBJ databases">
        <title>GABA Modulating Bacteria of the Human Gut Microbiota.</title>
        <authorList>
            <person name="Strandwitz P."/>
            <person name="Kim K.H."/>
            <person name="Terekhova D."/>
            <person name="Liu J.K."/>
            <person name="Sharma A."/>
            <person name="Levering J."/>
            <person name="Mcdonald D."/>
            <person name="Dietrich D."/>
            <person name="Ramadhar T.R."/>
            <person name="Lekbua A."/>
            <person name="Mroue N."/>
            <person name="Liston C."/>
            <person name="Stewart E.J."/>
            <person name="Dubin M.J."/>
            <person name="Zengler K."/>
            <person name="Knight R."/>
            <person name="Gilbert J.A."/>
            <person name="Clardy J."/>
            <person name="Lewis K."/>
        </authorList>
    </citation>
    <scope>NUCLEOTIDE SEQUENCE [LARGE SCALE GENOMIC DNA]</scope>
    <source>
        <strain evidence="6 7">KLE1738</strain>
    </source>
</reference>
<dbReference type="PROSITE" id="PS51820">
    <property type="entry name" value="PA14"/>
    <property type="match status" value="1"/>
</dbReference>
<feature type="domain" description="PA14" evidence="5">
    <location>
        <begin position="206"/>
        <end position="397"/>
    </location>
</feature>
<dbReference type="InterPro" id="IPR037524">
    <property type="entry name" value="PA14/GLEYA"/>
</dbReference>
<dbReference type="OrthoDB" id="9816455at2"/>
<dbReference type="InterPro" id="IPR001119">
    <property type="entry name" value="SLH_dom"/>
</dbReference>
<organism evidence="6 7">
    <name type="scientific">Evtepia gabavorous</name>
    <dbReference type="NCBI Taxonomy" id="2211183"/>
    <lineage>
        <taxon>Bacteria</taxon>
        <taxon>Bacillati</taxon>
        <taxon>Bacillota</taxon>
        <taxon>Clostridia</taxon>
        <taxon>Eubacteriales</taxon>
        <taxon>Evtepia</taxon>
    </lineage>
</organism>
<feature type="chain" id="PRO_5017704170" description="Fibro-slime domain-containing protein" evidence="3">
    <location>
        <begin position="29"/>
        <end position="1474"/>
    </location>
</feature>
<feature type="region of interest" description="Disordered" evidence="2">
    <location>
        <begin position="1198"/>
        <end position="1220"/>
    </location>
</feature>
<keyword evidence="3" id="KW-0732">Signal</keyword>
<gene>
    <name evidence="6" type="ORF">DV520_04135</name>
</gene>